<feature type="compositionally biased region" description="Basic and acidic residues" evidence="1">
    <location>
        <begin position="367"/>
        <end position="387"/>
    </location>
</feature>
<feature type="region of interest" description="Disordered" evidence="1">
    <location>
        <begin position="367"/>
        <end position="392"/>
    </location>
</feature>
<evidence type="ECO:0000313" key="4">
    <source>
        <dbReference type="EMBL" id="VFU00217.1"/>
    </source>
</evidence>
<keyword evidence="2" id="KW-0732">Signal</keyword>
<evidence type="ECO:0000256" key="1">
    <source>
        <dbReference type="SAM" id="MobiDB-lite"/>
    </source>
</evidence>
<proteinExistence type="predicted"/>
<gene>
    <name evidence="4" type="primary">Aste57867_23572</name>
    <name evidence="3" type="ORF">As57867_023501</name>
    <name evidence="4" type="ORF">ASTE57867_23572</name>
</gene>
<name>A0A485LN91_9STRA</name>
<feature type="chain" id="PRO_5036116610" evidence="2">
    <location>
        <begin position="24"/>
        <end position="453"/>
    </location>
</feature>
<evidence type="ECO:0000256" key="2">
    <source>
        <dbReference type="SAM" id="SignalP"/>
    </source>
</evidence>
<feature type="signal peptide" evidence="2">
    <location>
        <begin position="1"/>
        <end position="23"/>
    </location>
</feature>
<dbReference type="InterPro" id="IPR025533">
    <property type="entry name" value="DUF4419"/>
</dbReference>
<reference evidence="4 5" key="1">
    <citation type="submission" date="2019-03" db="EMBL/GenBank/DDBJ databases">
        <authorList>
            <person name="Gaulin E."/>
            <person name="Dumas B."/>
        </authorList>
    </citation>
    <scope>NUCLEOTIDE SEQUENCE [LARGE SCALE GENOMIC DNA]</scope>
    <source>
        <strain evidence="4">CBS 568.67</strain>
    </source>
</reference>
<dbReference type="AlphaFoldDB" id="A0A485LN91"/>
<dbReference type="PANTHER" id="PTHR31252:SF11">
    <property type="entry name" value="DUF4419 DOMAIN-CONTAINING PROTEIN"/>
    <property type="match status" value="1"/>
</dbReference>
<dbReference type="Pfam" id="PF14388">
    <property type="entry name" value="DUF4419"/>
    <property type="match status" value="1"/>
</dbReference>
<accession>A0A485LN91</accession>
<dbReference type="EMBL" id="VJMH01007285">
    <property type="protein sequence ID" value="KAF0684431.1"/>
    <property type="molecule type" value="Genomic_DNA"/>
</dbReference>
<dbReference type="EMBL" id="CAADRA010007311">
    <property type="protein sequence ID" value="VFU00217.1"/>
    <property type="molecule type" value="Genomic_DNA"/>
</dbReference>
<reference evidence="3" key="2">
    <citation type="submission" date="2019-06" db="EMBL/GenBank/DDBJ databases">
        <title>Genomics analysis of Aphanomyces spp. identifies a new class of oomycete effector associated with host adaptation.</title>
        <authorList>
            <person name="Gaulin E."/>
        </authorList>
    </citation>
    <scope>NUCLEOTIDE SEQUENCE</scope>
    <source>
        <strain evidence="3">CBS 578.67</strain>
    </source>
</reference>
<dbReference type="PANTHER" id="PTHR31252">
    <property type="entry name" value="DUF4419 DOMAIN-CONTAINING PROTEIN"/>
    <property type="match status" value="1"/>
</dbReference>
<dbReference type="OrthoDB" id="9978173at2759"/>
<sequence length="453" mass="50308">MQPLFRLSLVLVVALVLLNDVKAQQYPIPCMKPVPGQIYYTIGAGMIDPPPICSRHLPDTATEVGATCPVGPPQRTQFSVSHELALNYSSHRYPNDCRPLLSGFAAYIDAACTQVVRESPRPTHHKAFESKNGFILSVVRAYNERHNLVFRPDDIWLAILIQFSLYVTGSHTESSGSTVVKRPKKLTLETMMPLHAVTSAALAKQLFGQLQAHLVDPSLSDWIVPDFSTTTDHDRIIGTVALMASLITSPSDNLRAFGSLVRQSCGIPEVTLLGSVHDWERLRARIHGFLPFGSQMAMWVDLLGPILDQFVAAAQGQVDRTFWRQICYFQYDGSTRKSQPLRHGLLSGWHTVFAVFHQDGSWQGSDRRMRAMHSKDMDENQPRKGDEQDLSEYPVLPGNVVAPGYITVDVAIKEINGVEYDALLFAGHTSIDVVSSDTIAPHLMWALALKGQR</sequence>
<evidence type="ECO:0000313" key="5">
    <source>
        <dbReference type="Proteomes" id="UP000332933"/>
    </source>
</evidence>
<keyword evidence="5" id="KW-1185">Reference proteome</keyword>
<protein>
    <submittedName>
        <fullName evidence="4">Aste57867_23572 protein</fullName>
    </submittedName>
</protein>
<dbReference type="Proteomes" id="UP000332933">
    <property type="component" value="Unassembled WGS sequence"/>
</dbReference>
<organism evidence="4 5">
    <name type="scientific">Aphanomyces stellatus</name>
    <dbReference type="NCBI Taxonomy" id="120398"/>
    <lineage>
        <taxon>Eukaryota</taxon>
        <taxon>Sar</taxon>
        <taxon>Stramenopiles</taxon>
        <taxon>Oomycota</taxon>
        <taxon>Saprolegniomycetes</taxon>
        <taxon>Saprolegniales</taxon>
        <taxon>Verrucalvaceae</taxon>
        <taxon>Aphanomyces</taxon>
    </lineage>
</organism>
<evidence type="ECO:0000313" key="3">
    <source>
        <dbReference type="EMBL" id="KAF0684431.1"/>
    </source>
</evidence>